<reference evidence="12" key="1">
    <citation type="submission" date="2025-08" db="UniProtKB">
        <authorList>
            <consortium name="RefSeq"/>
        </authorList>
    </citation>
    <scope>IDENTIFICATION</scope>
    <source>
        <strain evidence="12">15085-1641.00</strain>
        <tissue evidence="12">Whole body</tissue>
    </source>
</reference>
<dbReference type="GO" id="GO:0005509">
    <property type="term" value="F:calcium ion binding"/>
    <property type="evidence" value="ECO:0007669"/>
    <property type="project" value="InterPro"/>
</dbReference>
<comment type="subcellular location">
    <subcellularLocation>
        <location evidence="1">Membrane</location>
        <topology evidence="1">Multi-pass membrane protein</topology>
    </subcellularLocation>
</comment>
<dbReference type="PANTHER" id="PTHR10877">
    <property type="entry name" value="POLYCYSTIN FAMILY MEMBER"/>
    <property type="match status" value="1"/>
</dbReference>
<feature type="domain" description="Polycystin cation channel PKD1/PKD2" evidence="9">
    <location>
        <begin position="283"/>
        <end position="497"/>
    </location>
</feature>
<name>A0A6J1MEH6_DROHY</name>
<evidence type="ECO:0000313" key="11">
    <source>
        <dbReference type="Proteomes" id="UP000504633"/>
    </source>
</evidence>
<organism evidence="11 12">
    <name type="scientific">Drosophila hydei</name>
    <name type="common">Fruit fly</name>
    <dbReference type="NCBI Taxonomy" id="7224"/>
    <lineage>
        <taxon>Eukaryota</taxon>
        <taxon>Metazoa</taxon>
        <taxon>Ecdysozoa</taxon>
        <taxon>Arthropoda</taxon>
        <taxon>Hexapoda</taxon>
        <taxon>Insecta</taxon>
        <taxon>Pterygota</taxon>
        <taxon>Neoptera</taxon>
        <taxon>Endopterygota</taxon>
        <taxon>Diptera</taxon>
        <taxon>Brachycera</taxon>
        <taxon>Muscomorpha</taxon>
        <taxon>Ephydroidea</taxon>
        <taxon>Drosophilidae</taxon>
        <taxon>Drosophila</taxon>
    </lineage>
</organism>
<evidence type="ECO:0000256" key="6">
    <source>
        <dbReference type="ARBA" id="ARBA00023180"/>
    </source>
</evidence>
<proteinExistence type="inferred from homology"/>
<feature type="transmembrane region" description="Helical" evidence="8">
    <location>
        <begin position="281"/>
        <end position="299"/>
    </location>
</feature>
<dbReference type="Pfam" id="PF08016">
    <property type="entry name" value="PKD_channel"/>
    <property type="match status" value="1"/>
</dbReference>
<dbReference type="PRINTS" id="PR01433">
    <property type="entry name" value="POLYCYSTIN2"/>
</dbReference>
<evidence type="ECO:0000256" key="5">
    <source>
        <dbReference type="ARBA" id="ARBA00023136"/>
    </source>
</evidence>
<dbReference type="GO" id="GO:0005262">
    <property type="term" value="F:calcium channel activity"/>
    <property type="evidence" value="ECO:0007669"/>
    <property type="project" value="TreeGrafter"/>
</dbReference>
<dbReference type="RefSeq" id="XP_023177348.1">
    <property type="nucleotide sequence ID" value="XM_023321580.2"/>
</dbReference>
<evidence type="ECO:0000256" key="7">
    <source>
        <dbReference type="PIRSR" id="PIRSR603915-2"/>
    </source>
</evidence>
<dbReference type="PANTHER" id="PTHR10877:SF183">
    <property type="entry name" value="AT14535P-RELATED"/>
    <property type="match status" value="1"/>
</dbReference>
<dbReference type="AlphaFoldDB" id="A0A6J1MEH6"/>
<dbReference type="InterPro" id="IPR046791">
    <property type="entry name" value="Polycystin_dom"/>
</dbReference>
<evidence type="ECO:0000313" key="12">
    <source>
        <dbReference type="RefSeq" id="XP_023177348.1"/>
    </source>
</evidence>
<evidence type="ECO:0000256" key="8">
    <source>
        <dbReference type="SAM" id="Phobius"/>
    </source>
</evidence>
<gene>
    <name evidence="12" type="primary">LOC111603819</name>
</gene>
<dbReference type="InterPro" id="IPR013122">
    <property type="entry name" value="PKD1_2_channel"/>
</dbReference>
<evidence type="ECO:0000256" key="3">
    <source>
        <dbReference type="ARBA" id="ARBA00022692"/>
    </source>
</evidence>
<dbReference type="InterPro" id="IPR051223">
    <property type="entry name" value="Polycystin"/>
</dbReference>
<evidence type="ECO:0000256" key="1">
    <source>
        <dbReference type="ARBA" id="ARBA00004141"/>
    </source>
</evidence>
<protein>
    <submittedName>
        <fullName evidence="12">Polycystin-2-like</fullName>
    </submittedName>
</protein>
<keyword evidence="6" id="KW-0325">Glycoprotein</keyword>
<dbReference type="GeneID" id="111603819"/>
<feature type="transmembrane region" description="Helical" evidence="8">
    <location>
        <begin position="361"/>
        <end position="387"/>
    </location>
</feature>
<dbReference type="Pfam" id="PF20519">
    <property type="entry name" value="Polycystin_dom"/>
    <property type="match status" value="1"/>
</dbReference>
<dbReference type="OrthoDB" id="444119at2759"/>
<evidence type="ECO:0000256" key="4">
    <source>
        <dbReference type="ARBA" id="ARBA00022989"/>
    </source>
</evidence>
<feature type="transmembrane region" description="Helical" evidence="8">
    <location>
        <begin position="26"/>
        <end position="47"/>
    </location>
</feature>
<keyword evidence="3 8" id="KW-0812">Transmembrane</keyword>
<dbReference type="InterPro" id="IPR003915">
    <property type="entry name" value="PKD_2"/>
</dbReference>
<feature type="transmembrane region" description="Helical" evidence="8">
    <location>
        <begin position="470"/>
        <end position="495"/>
    </location>
</feature>
<evidence type="ECO:0000256" key="2">
    <source>
        <dbReference type="ARBA" id="ARBA00007200"/>
    </source>
</evidence>
<dbReference type="GO" id="GO:0016020">
    <property type="term" value="C:membrane"/>
    <property type="evidence" value="ECO:0007669"/>
    <property type="project" value="UniProtKB-SubCell"/>
</dbReference>
<sequence>MTDSGRYRPSYGDFQYSTEQSTRYTLIHLILFVIFLACLSTVGNVLVAQQQFYFIRGIRNLFETPGHMEDGGHIAFHDVVTISDFWEYLEFVVIPMLHGDVYNQSAPNARGIINKWPILSNRLVLNENLLLGSPRLRQVRVKEGTCHVHRSLTRYFNECYAPYTMAAEFTEPVYKGTKFYTMKELQTNPIKGTLLTYPTGGYVKLLSYRGDTSLAIIRHLRKIKWLDRASRVVLLELNMINLSLDLILSTKLTFEIMPTGLLNKKYKSQSCHTNLMMSDGIAIKCAITIYIINLYYTYIEIKKFVRIGFRRYFTKFSTYLFLPSIFICYALIYLHLLSMYYAVIFHIAVNSKNVSYVPTDYLFNVFSAQQILIGLLVFFSWNCLLVYMDCLRILRTLASATKMALADLSAFFIMLSVAFLGYGLLGFFLFGLDNGNFKDLGNSLLTMVRIVVYDFNYFELEQEFPVLAPIYFVTYVIFLYLIVFNMFMVVIIMAYQTATEMVAFKPSFLLYYLRKQLYRISCGICKPAEYPQLGKKQDSSNKLNLKGLRQLQLIREYTEVEFEINILHYRLDLIDEVFHNFTNTIDDIIGNVKSENRHQVQNQQSELLSKSN</sequence>
<comment type="similarity">
    <text evidence="2">Belongs to the polycystin family.</text>
</comment>
<feature type="disulfide bond" evidence="7">
    <location>
        <begin position="146"/>
        <end position="159"/>
    </location>
</feature>
<dbReference type="KEGG" id="dhe:111603819"/>
<feature type="domain" description="Polycystin" evidence="10">
    <location>
        <begin position="76"/>
        <end position="270"/>
    </location>
</feature>
<evidence type="ECO:0000259" key="9">
    <source>
        <dbReference type="Pfam" id="PF08016"/>
    </source>
</evidence>
<dbReference type="Gene3D" id="1.10.287.70">
    <property type="match status" value="1"/>
</dbReference>
<keyword evidence="11" id="KW-1185">Reference proteome</keyword>
<dbReference type="Proteomes" id="UP000504633">
    <property type="component" value="Unplaced"/>
</dbReference>
<accession>A0A6J1MEH6</accession>
<feature type="transmembrane region" description="Helical" evidence="8">
    <location>
        <begin position="408"/>
        <end position="430"/>
    </location>
</feature>
<keyword evidence="4 8" id="KW-1133">Transmembrane helix</keyword>
<keyword evidence="5 8" id="KW-0472">Membrane</keyword>
<dbReference type="OMA" id="IVMSTWD"/>
<evidence type="ECO:0000259" key="10">
    <source>
        <dbReference type="Pfam" id="PF20519"/>
    </source>
</evidence>
<feature type="transmembrane region" description="Helical" evidence="8">
    <location>
        <begin position="320"/>
        <end position="349"/>
    </location>
</feature>
<dbReference type="GO" id="GO:0050982">
    <property type="term" value="P:detection of mechanical stimulus"/>
    <property type="evidence" value="ECO:0007669"/>
    <property type="project" value="TreeGrafter"/>
</dbReference>